<feature type="chain" id="PRO_5022707164" description="Secreted protein" evidence="1">
    <location>
        <begin position="18"/>
        <end position="71"/>
    </location>
</feature>
<keyword evidence="3" id="KW-1185">Reference proteome</keyword>
<evidence type="ECO:0008006" key="4">
    <source>
        <dbReference type="Google" id="ProtNLM"/>
    </source>
</evidence>
<organism evidence="2 3">
    <name type="scientific">Gossypium darwinii</name>
    <name type="common">Darwin's cotton</name>
    <name type="synonym">Gossypium barbadense var. darwinii</name>
    <dbReference type="NCBI Taxonomy" id="34276"/>
    <lineage>
        <taxon>Eukaryota</taxon>
        <taxon>Viridiplantae</taxon>
        <taxon>Streptophyta</taxon>
        <taxon>Embryophyta</taxon>
        <taxon>Tracheophyta</taxon>
        <taxon>Spermatophyta</taxon>
        <taxon>Magnoliopsida</taxon>
        <taxon>eudicotyledons</taxon>
        <taxon>Gunneridae</taxon>
        <taxon>Pentapetalae</taxon>
        <taxon>rosids</taxon>
        <taxon>malvids</taxon>
        <taxon>Malvales</taxon>
        <taxon>Malvaceae</taxon>
        <taxon>Malvoideae</taxon>
        <taxon>Gossypium</taxon>
    </lineage>
</organism>
<sequence>MTVLLLLSFGTYWRLDGRARGGTYVFKISYRNCLMFQRRIPVDKLYVRSGFSSQQGISGYMIKYSSRQNKW</sequence>
<evidence type="ECO:0000256" key="1">
    <source>
        <dbReference type="SAM" id="SignalP"/>
    </source>
</evidence>
<evidence type="ECO:0000313" key="3">
    <source>
        <dbReference type="Proteomes" id="UP000323506"/>
    </source>
</evidence>
<name>A0A5D2E9U8_GOSDA</name>
<evidence type="ECO:0000313" key="2">
    <source>
        <dbReference type="EMBL" id="TYG90283.1"/>
    </source>
</evidence>
<gene>
    <name evidence="2" type="ORF">ES288_A12G169200v1</name>
</gene>
<protein>
    <recommendedName>
        <fullName evidence="4">Secreted protein</fullName>
    </recommendedName>
</protein>
<dbReference type="AlphaFoldDB" id="A0A5D2E9U8"/>
<feature type="signal peptide" evidence="1">
    <location>
        <begin position="1"/>
        <end position="17"/>
    </location>
</feature>
<dbReference type="Proteomes" id="UP000323506">
    <property type="component" value="Chromosome A12"/>
</dbReference>
<reference evidence="2 3" key="1">
    <citation type="submission" date="2019-06" db="EMBL/GenBank/DDBJ databases">
        <title>WGS assembly of Gossypium darwinii.</title>
        <authorList>
            <person name="Chen Z.J."/>
            <person name="Sreedasyam A."/>
            <person name="Ando A."/>
            <person name="Song Q."/>
            <person name="De L."/>
            <person name="Hulse-Kemp A."/>
            <person name="Ding M."/>
            <person name="Ye W."/>
            <person name="Kirkbride R."/>
            <person name="Jenkins J."/>
            <person name="Plott C."/>
            <person name="Lovell J."/>
            <person name="Lin Y.-M."/>
            <person name="Vaughn R."/>
            <person name="Liu B."/>
            <person name="Li W."/>
            <person name="Simpson S."/>
            <person name="Scheffler B."/>
            <person name="Saski C."/>
            <person name="Grover C."/>
            <person name="Hu G."/>
            <person name="Conover J."/>
            <person name="Carlson J."/>
            <person name="Shu S."/>
            <person name="Boston L."/>
            <person name="Williams M."/>
            <person name="Peterson D."/>
            <person name="Mcgee K."/>
            <person name="Jones D."/>
            <person name="Wendel J."/>
            <person name="Stelly D."/>
            <person name="Grimwood J."/>
            <person name="Schmutz J."/>
        </authorList>
    </citation>
    <scope>NUCLEOTIDE SEQUENCE [LARGE SCALE GENOMIC DNA]</scope>
    <source>
        <strain evidence="2">1808015.09</strain>
    </source>
</reference>
<keyword evidence="1" id="KW-0732">Signal</keyword>
<proteinExistence type="predicted"/>
<dbReference type="EMBL" id="CM017699">
    <property type="protein sequence ID" value="TYG90283.1"/>
    <property type="molecule type" value="Genomic_DNA"/>
</dbReference>
<accession>A0A5D2E9U8</accession>